<accession>A0ABR6I9K1</accession>
<sequence>MDNSTGYVKGQKVITPAGEGQVLDVAGDEVTVQLESGVEKSFSEADLQDDSDAG</sequence>
<evidence type="ECO:0000313" key="1">
    <source>
        <dbReference type="EMBL" id="MBB3969471.1"/>
    </source>
</evidence>
<dbReference type="EMBL" id="JACIEG010000003">
    <property type="protein sequence ID" value="MBB3969471.1"/>
    <property type="molecule type" value="Genomic_DNA"/>
</dbReference>
<dbReference type="Proteomes" id="UP000583101">
    <property type="component" value="Unassembled WGS sequence"/>
</dbReference>
<gene>
    <name evidence="1" type="ORF">GGR35_002074</name>
</gene>
<reference evidence="1 2" key="1">
    <citation type="submission" date="2020-08" db="EMBL/GenBank/DDBJ databases">
        <title>Genomic Encyclopedia of Type Strains, Phase IV (KMG-IV): sequencing the most valuable type-strain genomes for metagenomic binning, comparative biology and taxonomic classification.</title>
        <authorList>
            <person name="Goeker M."/>
        </authorList>
    </citation>
    <scope>NUCLEOTIDE SEQUENCE [LARGE SCALE GENOMIC DNA]</scope>
    <source>
        <strain evidence="1 2">DSM 100995</strain>
    </source>
</reference>
<comment type="caution">
    <text evidence="1">The sequence shown here is derived from an EMBL/GenBank/DDBJ whole genome shotgun (WGS) entry which is preliminary data.</text>
</comment>
<name>A0ABR6I9K1_9SPHI</name>
<organism evidence="1 2">
    <name type="scientific">Mucilaginibacter phyllosphaerae</name>
    <dbReference type="NCBI Taxonomy" id="1812349"/>
    <lineage>
        <taxon>Bacteria</taxon>
        <taxon>Pseudomonadati</taxon>
        <taxon>Bacteroidota</taxon>
        <taxon>Sphingobacteriia</taxon>
        <taxon>Sphingobacteriales</taxon>
        <taxon>Sphingobacteriaceae</taxon>
        <taxon>Mucilaginibacter</taxon>
    </lineage>
</organism>
<dbReference type="RefSeq" id="WP_158285260.1">
    <property type="nucleotide sequence ID" value="NZ_BMCZ01000002.1"/>
</dbReference>
<evidence type="ECO:0000313" key="2">
    <source>
        <dbReference type="Proteomes" id="UP000583101"/>
    </source>
</evidence>
<proteinExistence type="predicted"/>
<protein>
    <submittedName>
        <fullName evidence="1">Preprotein translocase subunit YajC</fullName>
    </submittedName>
</protein>
<keyword evidence="2" id="KW-1185">Reference proteome</keyword>